<dbReference type="Pfam" id="PF08423">
    <property type="entry name" value="Rad51"/>
    <property type="match status" value="1"/>
</dbReference>
<evidence type="ECO:0000256" key="1">
    <source>
        <dbReference type="ARBA" id="ARBA00004123"/>
    </source>
</evidence>
<sequence>MSFASFPIETLDLPNNFREAALKANLTTSAILLSPIPKLTELLKCKIPFAQDLVKAVSQALAPESVTLDVLFDEDYGRGACEKGTGEEMVGKGKGKWISTGDEGLDECLGGGLRRGCLYEIAGESAAGKSHFALTLALCCQLSSLTSSPGGSLILTSERELSTDRLIQLAESLLTTHEPQAEEHHEGERDPRVKGLLDSVLSNRVGDIDALEHALSYVIPALLESRLKASSSSSSSSSQPFPSRTRLKPIRLIILDSLTALLRGGSASSPSTRPAATSSSSLTERSKHLCVVADLLKALAVTYDVAVVVINQVSDVFPRHVPASSFGSPSMAAGTPPSSAWDQTQPFGPGMAQHQASNGNGNGGDPPMLYASQSRWFSGQSDVLNKEASLGIVWANAVNVRIMLSRTGRRRMLDQNDLRPVKRPRPRDQDEDEDQDQDQDQEAEGGAGVNEQEGRRRGIKVDEAKPTLIRRMHVVFSPFCPSGTVDYAITTSGIHSLPGSYEPVNILENMRRVWGNGIGTQTASVMMGTGDIGMGWGGIQKEGLGAVVGGSGLHGDVFDDYGELPTEYWDAVIAGETTAVEPPVMEETDERVVSEADAVEEMGHNFSHETEQEGLSKEK</sequence>
<dbReference type="InterPro" id="IPR047348">
    <property type="entry name" value="XRCC3-like_C"/>
</dbReference>
<dbReference type="CDD" id="cd19491">
    <property type="entry name" value="XRCC3"/>
    <property type="match status" value="1"/>
</dbReference>
<dbReference type="PANTHER" id="PTHR22942:SF66">
    <property type="entry name" value="RE19845P"/>
    <property type="match status" value="1"/>
</dbReference>
<feature type="compositionally biased region" description="Acidic residues" evidence="7">
    <location>
        <begin position="429"/>
        <end position="443"/>
    </location>
</feature>
<dbReference type="InterPro" id="IPR020588">
    <property type="entry name" value="RecA_ATP-bd"/>
</dbReference>
<evidence type="ECO:0000313" key="10">
    <source>
        <dbReference type="Proteomes" id="UP000054272"/>
    </source>
</evidence>
<proteinExistence type="predicted"/>
<organism evidence="9 10">
    <name type="scientific">Cryptococcus gattii EJB2</name>
    <dbReference type="NCBI Taxonomy" id="1296103"/>
    <lineage>
        <taxon>Eukaryota</taxon>
        <taxon>Fungi</taxon>
        <taxon>Dikarya</taxon>
        <taxon>Basidiomycota</taxon>
        <taxon>Agaricomycotina</taxon>
        <taxon>Tremellomycetes</taxon>
        <taxon>Tremellales</taxon>
        <taxon>Cryptococcaceae</taxon>
        <taxon>Cryptococcus</taxon>
        <taxon>Cryptococcus gattii species complex</taxon>
    </lineage>
</organism>
<dbReference type="SUPFAM" id="SSF52540">
    <property type="entry name" value="P-loop containing nucleoside triphosphate hydrolases"/>
    <property type="match status" value="1"/>
</dbReference>
<dbReference type="Gene3D" id="3.40.50.300">
    <property type="entry name" value="P-loop containing nucleotide triphosphate hydrolases"/>
    <property type="match status" value="1"/>
</dbReference>
<keyword evidence="6" id="KW-0539">Nucleus</keyword>
<protein>
    <submittedName>
        <fullName evidence="9">RAD57 protein</fullName>
    </submittedName>
</protein>
<evidence type="ECO:0000256" key="7">
    <source>
        <dbReference type="SAM" id="MobiDB-lite"/>
    </source>
</evidence>
<reference evidence="9 10" key="1">
    <citation type="submission" date="2015-01" db="EMBL/GenBank/DDBJ databases">
        <title>The Genome Sequence of Cryptococcus gattii EJB2.</title>
        <authorList>
            <consortium name="The Broad Institute Genomics Platform"/>
            <person name="Cuomo C."/>
            <person name="Litvintseva A."/>
            <person name="Chen Y."/>
            <person name="Heitman J."/>
            <person name="Sun S."/>
            <person name="Springer D."/>
            <person name="Dromer F."/>
            <person name="Young S."/>
            <person name="Zeng Q."/>
            <person name="Gargeya S."/>
            <person name="Abouelleil A."/>
            <person name="Alvarado L."/>
            <person name="Chapman S.B."/>
            <person name="Gainer-Dewar J."/>
            <person name="Goldberg J."/>
            <person name="Griggs A."/>
            <person name="Gujja S."/>
            <person name="Hansen M."/>
            <person name="Howarth C."/>
            <person name="Imamovic A."/>
            <person name="Larimer J."/>
            <person name="Murphy C."/>
            <person name="Naylor J."/>
            <person name="Pearson M."/>
            <person name="Priest M."/>
            <person name="Roberts A."/>
            <person name="Saif S."/>
            <person name="Shea T."/>
            <person name="Sykes S."/>
            <person name="Wortman J."/>
            <person name="Nusbaum C."/>
            <person name="Birren B."/>
        </authorList>
    </citation>
    <scope>NUCLEOTIDE SEQUENCE [LARGE SCALE GENOMIC DNA]</scope>
    <source>
        <strain evidence="9 10">EJB2</strain>
    </source>
</reference>
<evidence type="ECO:0000256" key="5">
    <source>
        <dbReference type="ARBA" id="ARBA00023204"/>
    </source>
</evidence>
<comment type="subcellular location">
    <subcellularLocation>
        <location evidence="1">Nucleus</location>
    </subcellularLocation>
</comment>
<evidence type="ECO:0000256" key="2">
    <source>
        <dbReference type="ARBA" id="ARBA00022741"/>
    </source>
</evidence>
<feature type="domain" description="RecA family profile 1" evidence="8">
    <location>
        <begin position="94"/>
        <end position="313"/>
    </location>
</feature>
<dbReference type="Proteomes" id="UP000054272">
    <property type="component" value="Unassembled WGS sequence"/>
</dbReference>
<feature type="compositionally biased region" description="Polar residues" evidence="7">
    <location>
        <begin position="336"/>
        <end position="346"/>
    </location>
</feature>
<feature type="compositionally biased region" description="Basic and acidic residues" evidence="7">
    <location>
        <begin position="452"/>
        <end position="462"/>
    </location>
</feature>
<evidence type="ECO:0000259" key="8">
    <source>
        <dbReference type="PROSITE" id="PS50162"/>
    </source>
</evidence>
<evidence type="ECO:0000256" key="6">
    <source>
        <dbReference type="ARBA" id="ARBA00023242"/>
    </source>
</evidence>
<keyword evidence="10" id="KW-1185">Reference proteome</keyword>
<keyword evidence="5" id="KW-0234">DNA repair</keyword>
<gene>
    <name evidence="9" type="ORF">I306_03741</name>
</gene>
<feature type="region of interest" description="Disordered" evidence="7">
    <location>
        <begin position="327"/>
        <end position="372"/>
    </location>
</feature>
<keyword evidence="2" id="KW-0547">Nucleotide-binding</keyword>
<keyword evidence="3" id="KW-0227">DNA damage</keyword>
<dbReference type="EMBL" id="KN848686">
    <property type="protein sequence ID" value="KIR79322.1"/>
    <property type="molecule type" value="Genomic_DNA"/>
</dbReference>
<evidence type="ECO:0000256" key="3">
    <source>
        <dbReference type="ARBA" id="ARBA00022763"/>
    </source>
</evidence>
<evidence type="ECO:0000313" key="9">
    <source>
        <dbReference type="EMBL" id="KIR79322.1"/>
    </source>
</evidence>
<dbReference type="InterPro" id="IPR013632">
    <property type="entry name" value="Rad51_C"/>
</dbReference>
<dbReference type="PROSITE" id="PS50162">
    <property type="entry name" value="RECA_2"/>
    <property type="match status" value="1"/>
</dbReference>
<evidence type="ECO:0000256" key="4">
    <source>
        <dbReference type="ARBA" id="ARBA00022840"/>
    </source>
</evidence>
<name>A0ABR5BUJ9_9TREE</name>
<feature type="region of interest" description="Disordered" evidence="7">
    <location>
        <begin position="413"/>
        <end position="462"/>
    </location>
</feature>
<keyword evidence="4" id="KW-0067">ATP-binding</keyword>
<dbReference type="InterPro" id="IPR027417">
    <property type="entry name" value="P-loop_NTPase"/>
</dbReference>
<dbReference type="PANTHER" id="PTHR22942">
    <property type="entry name" value="RECA/RAD51/RADA DNA STRAND-PAIRING FAMILY MEMBER"/>
    <property type="match status" value="1"/>
</dbReference>
<accession>A0ABR5BUJ9</accession>